<name>A0A1T4Y999_9BACL</name>
<keyword evidence="2" id="KW-1185">Reference proteome</keyword>
<dbReference type="RefSeq" id="WP_245799481.1">
    <property type="nucleotide sequence ID" value="NZ_FUYJ01000003.1"/>
</dbReference>
<dbReference type="InterPro" id="IPR039535">
    <property type="entry name" value="ASST-like"/>
</dbReference>
<dbReference type="AlphaFoldDB" id="A0A1T4Y999"/>
<gene>
    <name evidence="1" type="ORF">SAMN04244570_2038</name>
</gene>
<dbReference type="EMBL" id="FUYJ01000003">
    <property type="protein sequence ID" value="SKA98273.1"/>
    <property type="molecule type" value="Genomic_DNA"/>
</dbReference>
<accession>A0A1T4Y999</accession>
<sequence>MTMRRNQFESKHFFEDDKHITDSQVWHFVSAPHLQTMKVTVNVHEPGTEQGYLFVAPYTMYGENMVGQTGALILDEAGNPVWFKSDTPEKQNRNFRMQVYHGLPVLTTWHGTISGTESANPRLPIGDPLPGAVFQIFNQHYQLIETVEAQNGYTADVHEFTITERNTALFTAVKQVPADLTVYGGPAKGYIDNFAIQEVDLSTGELLYEWDVLAHVDPANSMVPVTAAAESKGIWDCFHVNSVEEGPDHTLLISMRNMSAIYHIDKVTGEIIWQLGGKQSDFTFEQGAEFSWQHHARYRKKNRISLFDNACCATPDSPPAGASRGLILQLDEQHMTAKVDRTYFHDPPIHASHQGNMQQLPNGNQLIGWGQGPYVSEFKYAGNTEGNPALHMIYDMHFPGDNFTYRAFKNEWVGLPLEPPDMRVGVYGKQIAIIYMSWNGATEVEAWKVLAGWNPYAMAVVAFKERNGFETTVKLDGVCPYFQVCALDGVGAVIGKSRMVCAPISWVNLGCKSSWS</sequence>
<proteinExistence type="predicted"/>
<dbReference type="Pfam" id="PF14269">
    <property type="entry name" value="Arylsulfotran_2"/>
    <property type="match status" value="1"/>
</dbReference>
<organism evidence="1 2">
    <name type="scientific">Sporosarcina newyorkensis</name>
    <dbReference type="NCBI Taxonomy" id="759851"/>
    <lineage>
        <taxon>Bacteria</taxon>
        <taxon>Bacillati</taxon>
        <taxon>Bacillota</taxon>
        <taxon>Bacilli</taxon>
        <taxon>Bacillales</taxon>
        <taxon>Caryophanaceae</taxon>
        <taxon>Sporosarcina</taxon>
    </lineage>
</organism>
<protein>
    <submittedName>
        <fullName evidence="1">Arylsulfotransferase (ASST)</fullName>
    </submittedName>
</protein>
<keyword evidence="1" id="KW-0808">Transferase</keyword>
<evidence type="ECO:0000313" key="2">
    <source>
        <dbReference type="Proteomes" id="UP000190042"/>
    </source>
</evidence>
<dbReference type="PANTHER" id="PTHR35340:SF6">
    <property type="entry name" value="ASST-DOMAIN-CONTAINING PROTEIN"/>
    <property type="match status" value="1"/>
</dbReference>
<dbReference type="GO" id="GO:0016740">
    <property type="term" value="F:transferase activity"/>
    <property type="evidence" value="ECO:0007669"/>
    <property type="project" value="UniProtKB-KW"/>
</dbReference>
<dbReference type="InterPro" id="IPR053143">
    <property type="entry name" value="Arylsulfate_ST"/>
</dbReference>
<dbReference type="SUPFAM" id="SSF50998">
    <property type="entry name" value="Quinoprotein alcohol dehydrogenase-like"/>
    <property type="match status" value="1"/>
</dbReference>
<reference evidence="2" key="1">
    <citation type="submission" date="2017-02" db="EMBL/GenBank/DDBJ databases">
        <authorList>
            <person name="Varghese N."/>
            <person name="Submissions S."/>
        </authorList>
    </citation>
    <scope>NUCLEOTIDE SEQUENCE [LARGE SCALE GENOMIC DNA]</scope>
    <source>
        <strain evidence="2">DSM 23966</strain>
    </source>
</reference>
<evidence type="ECO:0000313" key="1">
    <source>
        <dbReference type="EMBL" id="SKA98273.1"/>
    </source>
</evidence>
<dbReference type="PANTHER" id="PTHR35340">
    <property type="entry name" value="PQQ ENZYME REPEAT PROTEIN-RELATED"/>
    <property type="match status" value="1"/>
</dbReference>
<dbReference type="Proteomes" id="UP000190042">
    <property type="component" value="Unassembled WGS sequence"/>
</dbReference>
<dbReference type="InterPro" id="IPR011047">
    <property type="entry name" value="Quinoprotein_ADH-like_sf"/>
</dbReference>